<protein>
    <recommendedName>
        <fullName evidence="5">5'-deoxynucleotidase</fullName>
        <ecNumber evidence="5">3.1.3.89</ecNumber>
    </recommendedName>
</protein>
<keyword evidence="7" id="KW-0378">Hydrolase</keyword>
<evidence type="ECO:0000256" key="2">
    <source>
        <dbReference type="ARBA" id="ARBA00001936"/>
    </source>
</evidence>
<dbReference type="Pfam" id="PF13023">
    <property type="entry name" value="HD_3"/>
    <property type="match status" value="1"/>
</dbReference>
<dbReference type="EMBL" id="BANJ01000020">
    <property type="protein sequence ID" value="GAN99320.1"/>
    <property type="molecule type" value="Genomic_DNA"/>
</dbReference>
<keyword evidence="6" id="KW-0479">Metal-binding</keyword>
<proteinExistence type="predicted"/>
<comment type="catalytic activity">
    <reaction evidence="1">
        <text>a 2'-deoxyribonucleoside 5'-phosphate + H2O = a 2'-deoxyribonucleoside + phosphate</text>
        <dbReference type="Rhea" id="RHEA:36167"/>
        <dbReference type="ChEBI" id="CHEBI:15377"/>
        <dbReference type="ChEBI" id="CHEBI:18274"/>
        <dbReference type="ChEBI" id="CHEBI:43474"/>
        <dbReference type="ChEBI" id="CHEBI:65317"/>
        <dbReference type="EC" id="3.1.3.89"/>
    </reaction>
</comment>
<dbReference type="AlphaFoldDB" id="A0A0D6Q8M7"/>
<evidence type="ECO:0000259" key="8">
    <source>
        <dbReference type="SMART" id="SM00471"/>
    </source>
</evidence>
<dbReference type="EC" id="3.1.3.89" evidence="5"/>
<dbReference type="GO" id="GO:0002953">
    <property type="term" value="F:5'-deoxynucleotidase activity"/>
    <property type="evidence" value="ECO:0007669"/>
    <property type="project" value="UniProtKB-EC"/>
</dbReference>
<evidence type="ECO:0000256" key="7">
    <source>
        <dbReference type="ARBA" id="ARBA00022801"/>
    </source>
</evidence>
<reference evidence="9 10" key="1">
    <citation type="submission" date="2012-11" db="EMBL/GenBank/DDBJ databases">
        <title>Whole genome sequence of Gluconacetobacter xylinus NBRC 13693.</title>
        <authorList>
            <person name="Azuma Y."/>
            <person name="Higashiura N."/>
            <person name="Hirakawa H."/>
            <person name="Matsushita K."/>
        </authorList>
    </citation>
    <scope>NUCLEOTIDE SEQUENCE [LARGE SCALE GENOMIC DNA]</scope>
    <source>
        <strain evidence="9 10">NBRC 13693</strain>
    </source>
</reference>
<comment type="cofactor">
    <cofactor evidence="2">
        <name>Mn(2+)</name>
        <dbReference type="ChEBI" id="CHEBI:29035"/>
    </cofactor>
</comment>
<evidence type="ECO:0000256" key="5">
    <source>
        <dbReference type="ARBA" id="ARBA00012964"/>
    </source>
</evidence>
<dbReference type="Proteomes" id="UP000032683">
    <property type="component" value="Unassembled WGS sequence"/>
</dbReference>
<evidence type="ECO:0000256" key="3">
    <source>
        <dbReference type="ARBA" id="ARBA00001941"/>
    </source>
</evidence>
<organism evidence="9 10">
    <name type="scientific">Komagataeibacter xylinus NBRC 13693</name>
    <dbReference type="NCBI Taxonomy" id="1234668"/>
    <lineage>
        <taxon>Bacteria</taxon>
        <taxon>Pseudomonadati</taxon>
        <taxon>Pseudomonadota</taxon>
        <taxon>Alphaproteobacteria</taxon>
        <taxon>Acetobacterales</taxon>
        <taxon>Acetobacteraceae</taxon>
        <taxon>Komagataeibacter</taxon>
    </lineage>
</organism>
<dbReference type="GO" id="GO:0005737">
    <property type="term" value="C:cytoplasm"/>
    <property type="evidence" value="ECO:0007669"/>
    <property type="project" value="TreeGrafter"/>
</dbReference>
<evidence type="ECO:0000256" key="4">
    <source>
        <dbReference type="ARBA" id="ARBA00011738"/>
    </source>
</evidence>
<dbReference type="SMART" id="SM00471">
    <property type="entry name" value="HDc"/>
    <property type="match status" value="1"/>
</dbReference>
<gene>
    <name evidence="9" type="ORF">Gxy13693_020_013</name>
</gene>
<dbReference type="InterPro" id="IPR003607">
    <property type="entry name" value="HD/PDEase_dom"/>
</dbReference>
<comment type="caution">
    <text evidence="9">The sequence shown here is derived from an EMBL/GenBank/DDBJ whole genome shotgun (WGS) entry which is preliminary data.</text>
</comment>
<name>A0A0D6Q8M7_KOMXY</name>
<evidence type="ECO:0000313" key="9">
    <source>
        <dbReference type="EMBL" id="GAN99320.1"/>
    </source>
</evidence>
<dbReference type="InterPro" id="IPR006674">
    <property type="entry name" value="HD_domain"/>
</dbReference>
<feature type="domain" description="HD/PDEase" evidence="8">
    <location>
        <begin position="42"/>
        <end position="159"/>
    </location>
</feature>
<evidence type="ECO:0000313" key="10">
    <source>
        <dbReference type="Proteomes" id="UP000032683"/>
    </source>
</evidence>
<evidence type="ECO:0000256" key="6">
    <source>
        <dbReference type="ARBA" id="ARBA00022723"/>
    </source>
</evidence>
<comment type="cofactor">
    <cofactor evidence="3">
        <name>Co(2+)</name>
        <dbReference type="ChEBI" id="CHEBI:48828"/>
    </cofactor>
</comment>
<dbReference type="PANTHER" id="PTHR11845">
    <property type="entry name" value="5'-DEOXYNUCLEOTIDASE HDDC2"/>
    <property type="match status" value="1"/>
</dbReference>
<dbReference type="PANTHER" id="PTHR11845:SF13">
    <property type="entry name" value="5'-DEOXYNUCLEOTIDASE HDDC2"/>
    <property type="match status" value="1"/>
</dbReference>
<evidence type="ECO:0000256" key="1">
    <source>
        <dbReference type="ARBA" id="ARBA00001638"/>
    </source>
</evidence>
<sequence length="202" mass="22576">MGPTCMKDHNLTAAQISDRLTFLKDAARLKDVLRSSFTREGRPESTAEHSWSLCLMVLCFADRMEGIDLLKLLRICIIHDLGEALNGDIPAIAQDAAGDKSARERADLDTIMRPLPPALRAEFLALWDEYENAATPEARLAKAFDKLETITQHNTGRNPPGFNYDFNLSYGRTYTECSDLTKAIRRIVDDATRGNINRDTGC</sequence>
<dbReference type="InterPro" id="IPR039356">
    <property type="entry name" value="YfbR/HDDC2"/>
</dbReference>
<dbReference type="GO" id="GO:0046872">
    <property type="term" value="F:metal ion binding"/>
    <property type="evidence" value="ECO:0007669"/>
    <property type="project" value="UniProtKB-KW"/>
</dbReference>
<dbReference type="SUPFAM" id="SSF109604">
    <property type="entry name" value="HD-domain/PDEase-like"/>
    <property type="match status" value="1"/>
</dbReference>
<dbReference type="Gene3D" id="1.10.3210.10">
    <property type="entry name" value="Hypothetical protein af1432"/>
    <property type="match status" value="1"/>
</dbReference>
<comment type="subunit">
    <text evidence="4">Homodimer.</text>
</comment>
<accession>A0A0D6Q8M7</accession>